<dbReference type="PANTHER" id="PTHR41521:SF4">
    <property type="entry name" value="BLR0684 PROTEIN"/>
    <property type="match status" value="1"/>
</dbReference>
<evidence type="ECO:0000259" key="1">
    <source>
        <dbReference type="Pfam" id="PF07045"/>
    </source>
</evidence>
<protein>
    <submittedName>
        <fullName evidence="2">Uncharacterized conserved protein, DUF1330 family</fullName>
    </submittedName>
</protein>
<dbReference type="AlphaFoldDB" id="A0A286GJE2"/>
<sequence>MSCYVLASLLPAGMHPDIVAYLEGFDATLAPFGGRYLIHGGRKTALEGTWPGDIVLLEFPDRAAAEAWYASPAYAELRPLRTRHLVGDVVMVDGVPENHRATDILSS</sequence>
<dbReference type="SUPFAM" id="SSF54909">
    <property type="entry name" value="Dimeric alpha+beta barrel"/>
    <property type="match status" value="1"/>
</dbReference>
<name>A0A286GJE2_9PROT</name>
<dbReference type="Pfam" id="PF07045">
    <property type="entry name" value="DUF1330"/>
    <property type="match status" value="1"/>
</dbReference>
<organism evidence="2 3">
    <name type="scientific">Caenispirillum bisanense</name>
    <dbReference type="NCBI Taxonomy" id="414052"/>
    <lineage>
        <taxon>Bacteria</taxon>
        <taxon>Pseudomonadati</taxon>
        <taxon>Pseudomonadota</taxon>
        <taxon>Alphaproteobacteria</taxon>
        <taxon>Rhodospirillales</taxon>
        <taxon>Novispirillaceae</taxon>
        <taxon>Caenispirillum</taxon>
    </lineage>
</organism>
<dbReference type="InterPro" id="IPR011008">
    <property type="entry name" value="Dimeric_a/b-barrel"/>
</dbReference>
<dbReference type="Gene3D" id="3.30.70.100">
    <property type="match status" value="1"/>
</dbReference>
<feature type="domain" description="DUF1330" evidence="1">
    <location>
        <begin position="4"/>
        <end position="95"/>
    </location>
</feature>
<keyword evidence="3" id="KW-1185">Reference proteome</keyword>
<dbReference type="OrthoDB" id="9806380at2"/>
<reference evidence="2 3" key="1">
    <citation type="submission" date="2017-09" db="EMBL/GenBank/DDBJ databases">
        <authorList>
            <person name="Ehlers B."/>
            <person name="Leendertz F.H."/>
        </authorList>
    </citation>
    <scope>NUCLEOTIDE SEQUENCE [LARGE SCALE GENOMIC DNA]</scope>
    <source>
        <strain evidence="2 3">USBA 140</strain>
    </source>
</reference>
<dbReference type="RefSeq" id="WP_097279350.1">
    <property type="nucleotide sequence ID" value="NZ_OCNJ01000004.1"/>
</dbReference>
<evidence type="ECO:0000313" key="2">
    <source>
        <dbReference type="EMBL" id="SOD95651.1"/>
    </source>
</evidence>
<dbReference type="EMBL" id="OCNJ01000004">
    <property type="protein sequence ID" value="SOD95651.1"/>
    <property type="molecule type" value="Genomic_DNA"/>
</dbReference>
<accession>A0A286GJE2</accession>
<dbReference type="Proteomes" id="UP000219621">
    <property type="component" value="Unassembled WGS sequence"/>
</dbReference>
<dbReference type="PANTHER" id="PTHR41521">
    <property type="match status" value="1"/>
</dbReference>
<gene>
    <name evidence="2" type="ORF">SAMN05421508_104413</name>
</gene>
<proteinExistence type="predicted"/>
<dbReference type="InterPro" id="IPR010753">
    <property type="entry name" value="DUF1330"/>
</dbReference>
<evidence type="ECO:0000313" key="3">
    <source>
        <dbReference type="Proteomes" id="UP000219621"/>
    </source>
</evidence>